<feature type="chain" id="PRO_5016111228" evidence="2">
    <location>
        <begin position="20"/>
        <end position="472"/>
    </location>
</feature>
<dbReference type="PANTHER" id="PTHR33886:SF8">
    <property type="entry name" value="UNSATURATED RHAMNOGALACTURONAN HYDROLASE (EUROFUNG)"/>
    <property type="match status" value="1"/>
</dbReference>
<dbReference type="InterPro" id="IPR010905">
    <property type="entry name" value="Glyco_hydro_88"/>
</dbReference>
<protein>
    <submittedName>
        <fullName evidence="3">Glucuronyl hydrolase</fullName>
    </submittedName>
</protein>
<feature type="non-terminal residue" evidence="3">
    <location>
        <position position="472"/>
    </location>
</feature>
<dbReference type="GO" id="GO:0005975">
    <property type="term" value="P:carbohydrate metabolic process"/>
    <property type="evidence" value="ECO:0007669"/>
    <property type="project" value="InterPro"/>
</dbReference>
<dbReference type="Pfam" id="PF07470">
    <property type="entry name" value="Glyco_hydro_88"/>
    <property type="match status" value="1"/>
</dbReference>
<dbReference type="Proteomes" id="UP000249645">
    <property type="component" value="Unassembled WGS sequence"/>
</dbReference>
<evidence type="ECO:0000313" key="4">
    <source>
        <dbReference type="Proteomes" id="UP000249645"/>
    </source>
</evidence>
<sequence>MKKLFLFIGIAFSSVSVWAQQSHKEGILQTSMQLLSKYIDTSAHEPKLRWSYDMGVVLEGAAAMWKSSANGDYFRFIQNSIDPYIDPIGNLKTYKVADYNIDNIKNGRALLLLYKVTLQKKYLTAATELWEQLKQQPRTVSGGFWHKNIYPNQIWLDGLYMAQPFYTEYAAMANKDSVFDDVANQFIYIAEKTTDPKTGLMYHGLDEAKIEKWANPKTGLSPHFWARAMGWYMMALVDVLDYLPEDNSKRPQLLKILNDCAVSIVKVQSKKNSLWYDILDLENKSGNYPEASASSMFVYALAKGVRKQYLPSDYLKSARKGFSAIEKEFIEIKDGQTNLNSTVSVSGLGGKKYRDGSFEYYISEKVVTNDLKGIGAYLLAADEIDKSYTIKPIKQTVLLDNFFNNEYTKYPFGLQPFHYLWSEEDNNGFSFWGNIWKDNGYRLNTLKTEPTASDLSKTNVYIIVDPDNAKET</sequence>
<keyword evidence="2" id="KW-0732">Signal</keyword>
<evidence type="ECO:0000256" key="2">
    <source>
        <dbReference type="SAM" id="SignalP"/>
    </source>
</evidence>
<evidence type="ECO:0000256" key="1">
    <source>
        <dbReference type="ARBA" id="ARBA00022801"/>
    </source>
</evidence>
<keyword evidence="1 3" id="KW-0378">Hydrolase</keyword>
<dbReference type="InterPro" id="IPR012341">
    <property type="entry name" value="6hp_glycosidase-like_sf"/>
</dbReference>
<comment type="caution">
    <text evidence="3">The sequence shown here is derived from an EMBL/GenBank/DDBJ whole genome shotgun (WGS) entry which is preliminary data.</text>
</comment>
<dbReference type="Gene3D" id="1.50.10.10">
    <property type="match status" value="1"/>
</dbReference>
<proteinExistence type="predicted"/>
<organism evidence="3 4">
    <name type="scientific">Pseudopedobacter saltans</name>
    <dbReference type="NCBI Taxonomy" id="151895"/>
    <lineage>
        <taxon>Bacteria</taxon>
        <taxon>Pseudomonadati</taxon>
        <taxon>Bacteroidota</taxon>
        <taxon>Sphingobacteriia</taxon>
        <taxon>Sphingobacteriales</taxon>
        <taxon>Sphingobacteriaceae</taxon>
        <taxon>Pseudopedobacter</taxon>
    </lineage>
</organism>
<reference evidence="3 4" key="1">
    <citation type="submission" date="2017-11" db="EMBL/GenBank/DDBJ databases">
        <title>Infants hospitalized years apart are colonized by the same room-sourced microbial strains.</title>
        <authorList>
            <person name="Brooks B."/>
            <person name="Olm M.R."/>
            <person name="Firek B.A."/>
            <person name="Baker R."/>
            <person name="Thomas B.C."/>
            <person name="Morowitz M.J."/>
            <person name="Banfield J.F."/>
        </authorList>
    </citation>
    <scope>NUCLEOTIDE SEQUENCE [LARGE SCALE GENOMIC DNA]</scope>
    <source>
        <strain evidence="3">S2_009_000_R2_76</strain>
    </source>
</reference>
<evidence type="ECO:0000313" key="3">
    <source>
        <dbReference type="EMBL" id="PZP40365.1"/>
    </source>
</evidence>
<dbReference type="GO" id="GO:0016787">
    <property type="term" value="F:hydrolase activity"/>
    <property type="evidence" value="ECO:0007669"/>
    <property type="project" value="UniProtKB-KW"/>
</dbReference>
<dbReference type="EMBL" id="QFOI01000612">
    <property type="protein sequence ID" value="PZP40365.1"/>
    <property type="molecule type" value="Genomic_DNA"/>
</dbReference>
<accession>A0A2W5E7T7</accession>
<dbReference type="AlphaFoldDB" id="A0A2W5E7T7"/>
<dbReference type="InterPro" id="IPR052043">
    <property type="entry name" value="PolySaccharide_Degr_Enz"/>
</dbReference>
<dbReference type="InterPro" id="IPR008928">
    <property type="entry name" value="6-hairpin_glycosidase_sf"/>
</dbReference>
<dbReference type="SUPFAM" id="SSF48208">
    <property type="entry name" value="Six-hairpin glycosidases"/>
    <property type="match status" value="1"/>
</dbReference>
<dbReference type="PANTHER" id="PTHR33886">
    <property type="entry name" value="UNSATURATED RHAMNOGALACTURONAN HYDROLASE (EUROFUNG)"/>
    <property type="match status" value="1"/>
</dbReference>
<gene>
    <name evidence="3" type="ORF">DI598_19375</name>
</gene>
<name>A0A2W5E7T7_9SPHI</name>
<feature type="signal peptide" evidence="2">
    <location>
        <begin position="1"/>
        <end position="19"/>
    </location>
</feature>